<keyword evidence="2" id="KW-1185">Reference proteome</keyword>
<sequence>MFDFSHHAPYPSQRSATFSTTGMVAASQPQAAQAGREMLARGGNAVDAAIATAAALTVTEPTANGIGGDAFALVWVPEGSTGRLHGLNASGAAPAALSLEAVRAAGHESMPLYGWTPVTVPGAPGAWAELARRFGRLPLSASLAPAIRLAREGFPLSPMVAEMWARAERKFRPLLDDQATRGWFDCFTPGGRAPKAGEIYRNEAQAKTLESIAASGAESFYRGELAERIDAFARATDGYLRGSDLAAFAPEWVEPVGVDYRGHKIWEIPPNGQGMIALMALRIIDGFAERPAREDLTLLHRQIEALKLAYADGFAHIADPRDMRVAVEALLSEEYALERRALIQDQAIDPTPGEPRAGGTVYLATADREGMMVSFIQSNYHGFGSGVVVPGTGIALHNRGHGFVLDPNHPNALAPGKKPFHTIIPGFITRGDQAFGPFGVMGGFMQPQGHMQVAMNLIDFRLNPQAALDAPRWQWLGGKRVAIEHGYPRHLLRELQACGHQIESAFDSTSFGRGQVILRDPVTGVLCGGTEPRTDASIAVV</sequence>
<gene>
    <name evidence="1" type="ORF">A5892_12285</name>
</gene>
<protein>
    <submittedName>
        <fullName evidence="1">Gamma-glutamyltransferase</fullName>
    </submittedName>
</protein>
<accession>A0A172YFV1</accession>
<dbReference type="AlphaFoldDB" id="A0A172YFV1"/>
<evidence type="ECO:0000313" key="1">
    <source>
        <dbReference type="EMBL" id="ANF58148.1"/>
    </source>
</evidence>
<dbReference type="PRINTS" id="PR01210">
    <property type="entry name" value="GGTRANSPTASE"/>
</dbReference>
<dbReference type="InterPro" id="IPR029055">
    <property type="entry name" value="Ntn_hydrolases_N"/>
</dbReference>
<dbReference type="Proteomes" id="UP000077875">
    <property type="component" value="Chromosome"/>
</dbReference>
<keyword evidence="1" id="KW-0808">Transferase</keyword>
<dbReference type="PANTHER" id="PTHR43881">
    <property type="entry name" value="GAMMA-GLUTAMYLTRANSPEPTIDASE (AFU_ORTHOLOGUE AFUA_4G13580)"/>
    <property type="match status" value="1"/>
</dbReference>
<dbReference type="GO" id="GO:0016740">
    <property type="term" value="F:transferase activity"/>
    <property type="evidence" value="ECO:0007669"/>
    <property type="project" value="UniProtKB-KW"/>
</dbReference>
<dbReference type="RefSeq" id="WP_064123049.1">
    <property type="nucleotide sequence ID" value="NZ_CP015243.1"/>
</dbReference>
<dbReference type="InterPro" id="IPR043138">
    <property type="entry name" value="GGT_lsub"/>
</dbReference>
<dbReference type="PANTHER" id="PTHR43881:SF1">
    <property type="entry name" value="GAMMA-GLUTAMYLTRANSPEPTIDASE (AFU_ORTHOLOGUE AFUA_4G13580)"/>
    <property type="match status" value="1"/>
</dbReference>
<dbReference type="SUPFAM" id="SSF56235">
    <property type="entry name" value="N-terminal nucleophile aminohydrolases (Ntn hydrolases)"/>
    <property type="match status" value="1"/>
</dbReference>
<evidence type="ECO:0000313" key="2">
    <source>
        <dbReference type="Proteomes" id="UP000077875"/>
    </source>
</evidence>
<reference evidence="1 2" key="1">
    <citation type="submission" date="2016-04" db="EMBL/GenBank/DDBJ databases">
        <title>Complete Genome Sequence of Halotalea alkalilenta IHB B 13600.</title>
        <authorList>
            <person name="Swarnkar M.K."/>
            <person name="Sharma A."/>
            <person name="Kaushal K."/>
            <person name="Soni R."/>
            <person name="Rana S."/>
            <person name="Singh A.K."/>
            <person name="Gulati A."/>
        </authorList>
    </citation>
    <scope>NUCLEOTIDE SEQUENCE [LARGE SCALE GENOMIC DNA]</scope>
    <source>
        <strain evidence="1 2">IHB B 13600</strain>
    </source>
</reference>
<dbReference type="EMBL" id="CP015243">
    <property type="protein sequence ID" value="ANF58148.1"/>
    <property type="molecule type" value="Genomic_DNA"/>
</dbReference>
<dbReference type="Pfam" id="PF01019">
    <property type="entry name" value="G_glu_transpept"/>
    <property type="match status" value="1"/>
</dbReference>
<dbReference type="STRING" id="376489.A5892_12285"/>
<dbReference type="KEGG" id="haa:A5892_12285"/>
<proteinExistence type="predicted"/>
<dbReference type="Gene3D" id="1.10.246.130">
    <property type="match status" value="1"/>
</dbReference>
<dbReference type="InterPro" id="IPR052896">
    <property type="entry name" value="GGT-like_enzyme"/>
</dbReference>
<dbReference type="InterPro" id="IPR043137">
    <property type="entry name" value="GGT_ssub_C"/>
</dbReference>
<name>A0A172YFV1_9GAMM</name>
<organism evidence="1 2">
    <name type="scientific">Halotalea alkalilenta</name>
    <dbReference type="NCBI Taxonomy" id="376489"/>
    <lineage>
        <taxon>Bacteria</taxon>
        <taxon>Pseudomonadati</taxon>
        <taxon>Pseudomonadota</taxon>
        <taxon>Gammaproteobacteria</taxon>
        <taxon>Oceanospirillales</taxon>
        <taxon>Halomonadaceae</taxon>
        <taxon>Halotalea</taxon>
    </lineage>
</organism>
<dbReference type="Gene3D" id="3.60.20.40">
    <property type="match status" value="1"/>
</dbReference>